<protein>
    <recommendedName>
        <fullName evidence="3">Lipoprotein</fullName>
    </recommendedName>
</protein>
<organism evidence="1 2">
    <name type="scientific">Thiomicrorhabdus marina</name>
    <dbReference type="NCBI Taxonomy" id="2818442"/>
    <lineage>
        <taxon>Bacteria</taxon>
        <taxon>Pseudomonadati</taxon>
        <taxon>Pseudomonadota</taxon>
        <taxon>Gammaproteobacteria</taxon>
        <taxon>Thiotrichales</taxon>
        <taxon>Piscirickettsiaceae</taxon>
        <taxon>Thiomicrorhabdus</taxon>
    </lineage>
</organism>
<proteinExistence type="predicted"/>
<name>A0ABS3Q232_9GAMM</name>
<keyword evidence="2" id="KW-1185">Reference proteome</keyword>
<dbReference type="RefSeq" id="WP_208147223.1">
    <property type="nucleotide sequence ID" value="NZ_JAGETV010000002.1"/>
</dbReference>
<dbReference type="EMBL" id="JAGETV010000002">
    <property type="protein sequence ID" value="MBO1926374.1"/>
    <property type="molecule type" value="Genomic_DNA"/>
</dbReference>
<comment type="caution">
    <text evidence="1">The sequence shown here is derived from an EMBL/GenBank/DDBJ whole genome shotgun (WGS) entry which is preliminary data.</text>
</comment>
<accession>A0ABS3Q232</accession>
<evidence type="ECO:0008006" key="3">
    <source>
        <dbReference type="Google" id="ProtNLM"/>
    </source>
</evidence>
<reference evidence="1 2" key="1">
    <citation type="submission" date="2021-03" db="EMBL/GenBank/DDBJ databases">
        <title>Thiomicrorhabdus sp.nov.,novel sulfur-oxidizing bacteria isolated from coastal sediment.</title>
        <authorList>
            <person name="Liu X."/>
        </authorList>
    </citation>
    <scope>NUCLEOTIDE SEQUENCE [LARGE SCALE GENOMIC DNA]</scope>
    <source>
        <strain evidence="1 2">6S2-11</strain>
    </source>
</reference>
<gene>
    <name evidence="1" type="ORF">J3998_02210</name>
</gene>
<evidence type="ECO:0000313" key="1">
    <source>
        <dbReference type="EMBL" id="MBO1926374.1"/>
    </source>
</evidence>
<sequence length="160" mass="18497">MASIQSWEFFRRVSVLCKAWSSQVLLLAGLSFLLLSVLLQSGCSTSSSIEKDRPASQYALTTNLSDSFGRLYPKIYINGSYVFRDKLLLTPNQYHFKITYRDAAGLIHTENMQVKIESNHCYYLQRKDGRFRFNANALDGDICSDVIDRTRYEMTYFRKS</sequence>
<dbReference type="Proteomes" id="UP000664835">
    <property type="component" value="Unassembled WGS sequence"/>
</dbReference>
<evidence type="ECO:0000313" key="2">
    <source>
        <dbReference type="Proteomes" id="UP000664835"/>
    </source>
</evidence>